<organism evidence="1 2">
    <name type="scientific">Xenopus laevis</name>
    <name type="common">African clawed frog</name>
    <dbReference type="NCBI Taxonomy" id="8355"/>
    <lineage>
        <taxon>Eukaryota</taxon>
        <taxon>Metazoa</taxon>
        <taxon>Chordata</taxon>
        <taxon>Craniata</taxon>
        <taxon>Vertebrata</taxon>
        <taxon>Euteleostomi</taxon>
        <taxon>Amphibia</taxon>
        <taxon>Batrachia</taxon>
        <taxon>Anura</taxon>
        <taxon>Pipoidea</taxon>
        <taxon>Pipidae</taxon>
        <taxon>Xenopodinae</taxon>
        <taxon>Xenopus</taxon>
        <taxon>Xenopus</taxon>
    </lineage>
</organism>
<dbReference type="Proteomes" id="UP000694892">
    <property type="component" value="Chromosome 2L"/>
</dbReference>
<dbReference type="AlphaFoldDB" id="A0A974DL09"/>
<evidence type="ECO:0000313" key="2">
    <source>
        <dbReference type="Proteomes" id="UP000694892"/>
    </source>
</evidence>
<gene>
    <name evidence="1" type="ORF">XELAEV_18011312mg</name>
</gene>
<name>A0A974DL09_XENLA</name>
<proteinExistence type="predicted"/>
<accession>A0A974DL09</accession>
<sequence>MKTTFVVETRRANTGPYLNIQLLAWSRWDSHTVWGQIENEQISGTHLNSYIWSSNRPPISVSNFLRSTQHTLGVGNTLKHRFRLTSAYSLNTIYLNNADFYPGTLREFYSRWQKTALHTIKDLLSPINSILIFREISQKAPLVQLRLFEYFQLRHSLHPYIRQAESTAPLPFELLARSGLPQIGLISRIYKLLMDAPPDDHSKHPYMLKWEGSLQQQLNAEDWSAIW</sequence>
<dbReference type="EMBL" id="CM004468">
    <property type="protein sequence ID" value="OCT93637.1"/>
    <property type="molecule type" value="Genomic_DNA"/>
</dbReference>
<evidence type="ECO:0000313" key="1">
    <source>
        <dbReference type="EMBL" id="OCT93637.1"/>
    </source>
</evidence>
<protein>
    <submittedName>
        <fullName evidence="1">Uncharacterized protein</fullName>
    </submittedName>
</protein>
<reference evidence="2" key="1">
    <citation type="journal article" date="2016" name="Nature">
        <title>Genome evolution in the allotetraploid frog Xenopus laevis.</title>
        <authorList>
            <person name="Session A.M."/>
            <person name="Uno Y."/>
            <person name="Kwon T."/>
            <person name="Chapman J.A."/>
            <person name="Toyoda A."/>
            <person name="Takahashi S."/>
            <person name="Fukui A."/>
            <person name="Hikosaka A."/>
            <person name="Suzuki A."/>
            <person name="Kondo M."/>
            <person name="van Heeringen S.J."/>
            <person name="Quigley I."/>
            <person name="Heinz S."/>
            <person name="Ogino H."/>
            <person name="Ochi H."/>
            <person name="Hellsten U."/>
            <person name="Lyons J.B."/>
            <person name="Simakov O."/>
            <person name="Putnam N."/>
            <person name="Stites J."/>
            <person name="Kuroki Y."/>
            <person name="Tanaka T."/>
            <person name="Michiue T."/>
            <person name="Watanabe M."/>
            <person name="Bogdanovic O."/>
            <person name="Lister R."/>
            <person name="Georgiou G."/>
            <person name="Paranjpe S.S."/>
            <person name="van Kruijsbergen I."/>
            <person name="Shu S."/>
            <person name="Carlson J."/>
            <person name="Kinoshita T."/>
            <person name="Ohta Y."/>
            <person name="Mawaribuchi S."/>
            <person name="Jenkins J."/>
            <person name="Grimwood J."/>
            <person name="Schmutz J."/>
            <person name="Mitros T."/>
            <person name="Mozaffari S.V."/>
            <person name="Suzuki Y."/>
            <person name="Haramoto Y."/>
            <person name="Yamamoto T.S."/>
            <person name="Takagi C."/>
            <person name="Heald R."/>
            <person name="Miller K."/>
            <person name="Haudenschild C."/>
            <person name="Kitzman J."/>
            <person name="Nakayama T."/>
            <person name="Izutsu Y."/>
            <person name="Robert J."/>
            <person name="Fortriede J."/>
            <person name="Burns K."/>
            <person name="Lotay V."/>
            <person name="Karimi K."/>
            <person name="Yasuoka Y."/>
            <person name="Dichmann D.S."/>
            <person name="Flajnik M.F."/>
            <person name="Houston D.W."/>
            <person name="Shendure J."/>
            <person name="DuPasquier L."/>
            <person name="Vize P.D."/>
            <person name="Zorn A.M."/>
            <person name="Ito M."/>
            <person name="Marcotte E.M."/>
            <person name="Wallingford J.B."/>
            <person name="Ito Y."/>
            <person name="Asashima M."/>
            <person name="Ueno N."/>
            <person name="Matsuda Y."/>
            <person name="Veenstra G.J."/>
            <person name="Fujiyama A."/>
            <person name="Harland R.M."/>
            <person name="Taira M."/>
            <person name="Rokhsar D.S."/>
        </authorList>
    </citation>
    <scope>NUCLEOTIDE SEQUENCE [LARGE SCALE GENOMIC DNA]</scope>
    <source>
        <strain evidence="2">J</strain>
    </source>
</reference>